<keyword evidence="9" id="KW-1185">Reference proteome</keyword>
<dbReference type="Gene3D" id="3.90.1150.10">
    <property type="entry name" value="Aspartate Aminotransferase, domain 1"/>
    <property type="match status" value="1"/>
</dbReference>
<dbReference type="GO" id="GO:0008483">
    <property type="term" value="F:transaminase activity"/>
    <property type="evidence" value="ECO:0007669"/>
    <property type="project" value="UniProtKB-KW"/>
</dbReference>
<dbReference type="PIRSF" id="PIRSF000524">
    <property type="entry name" value="SPT"/>
    <property type="match status" value="1"/>
</dbReference>
<evidence type="ECO:0000256" key="1">
    <source>
        <dbReference type="ARBA" id="ARBA00001933"/>
    </source>
</evidence>
<evidence type="ECO:0000256" key="3">
    <source>
        <dbReference type="ARBA" id="ARBA00022679"/>
    </source>
</evidence>
<proteinExistence type="predicted"/>
<evidence type="ECO:0000313" key="8">
    <source>
        <dbReference type="EMBL" id="SEO59424.1"/>
    </source>
</evidence>
<feature type="modified residue" description="N6-(pyridoxal phosphate)lysine" evidence="6">
    <location>
        <position position="187"/>
    </location>
</feature>
<gene>
    <name evidence="8" type="ORF">SAMN04488134_10996</name>
</gene>
<dbReference type="Pfam" id="PF00266">
    <property type="entry name" value="Aminotran_5"/>
    <property type="match status" value="1"/>
</dbReference>
<dbReference type="EMBL" id="FODJ01000009">
    <property type="protein sequence ID" value="SEO59424.1"/>
    <property type="molecule type" value="Genomic_DNA"/>
</dbReference>
<dbReference type="RefSeq" id="WP_091498841.1">
    <property type="nucleotide sequence ID" value="NZ_FODJ01000009.1"/>
</dbReference>
<keyword evidence="2 8" id="KW-0032">Aminotransferase</keyword>
<dbReference type="InterPro" id="IPR015422">
    <property type="entry name" value="PyrdxlP-dep_Trfase_small"/>
</dbReference>
<evidence type="ECO:0000256" key="2">
    <source>
        <dbReference type="ARBA" id="ARBA00022576"/>
    </source>
</evidence>
<evidence type="ECO:0000256" key="5">
    <source>
        <dbReference type="PIRSR" id="PIRSR000524-1"/>
    </source>
</evidence>
<dbReference type="InterPro" id="IPR024169">
    <property type="entry name" value="SP_NH2Trfase/AEP_transaminase"/>
</dbReference>
<keyword evidence="4 6" id="KW-0663">Pyridoxal phosphate</keyword>
<dbReference type="InterPro" id="IPR000192">
    <property type="entry name" value="Aminotrans_V_dom"/>
</dbReference>
<accession>A0A1H8QZX8</accession>
<keyword evidence="3 8" id="KW-0808">Transferase</keyword>
<reference evidence="8 9" key="1">
    <citation type="submission" date="2016-10" db="EMBL/GenBank/DDBJ databases">
        <authorList>
            <person name="de Groot N.N."/>
        </authorList>
    </citation>
    <scope>NUCLEOTIDE SEQUENCE [LARGE SCALE GENOMIC DNA]</scope>
    <source>
        <strain evidence="8 9">CGMCC 1.10434</strain>
    </source>
</reference>
<dbReference type="OrthoDB" id="389074at2"/>
<feature type="binding site" evidence="5">
    <location>
        <position position="328"/>
    </location>
    <ligand>
        <name>substrate</name>
    </ligand>
</feature>
<sequence>MTLFTVGPVEMDKNILELSSQQVPYFRTPEFSNITIDLDRLLKKTIGTVSDSKLAILTSSGTGAMEAAVINVFDHTDKLLIVNGGGFGARFAEICAVHNIPFEELNLPYGETLSQGHLEQFQNKYFTGLLVNIHETSTGQLYSIQLLSNFCKKNNLILVVDAISSYLADPFEMDKYSIDVTILSSNKGLAVAPGLSFVIVNQKTHTRMEGVANKSFYFNLSKYFVDVERGQTPYTPAVSTILQAHKRLEYIDKISLENYLNEIRDRAVFFRDKLDLDRYSIPEYPLSNIMTPVICPKDNAEKIYETLKEKYQIMVNPIGGELQHKLLRIGHVGSITYEEIDRLLSILNKI</sequence>
<dbReference type="PANTHER" id="PTHR42778">
    <property type="entry name" value="2-AMINOETHYLPHOSPHONATE--PYRUVATE TRANSAMINASE"/>
    <property type="match status" value="1"/>
</dbReference>
<protein>
    <submittedName>
        <fullName evidence="8">Aspartate aminotransferase</fullName>
    </submittedName>
</protein>
<evidence type="ECO:0000313" key="9">
    <source>
        <dbReference type="Proteomes" id="UP000199300"/>
    </source>
</evidence>
<dbReference type="SUPFAM" id="SSF53383">
    <property type="entry name" value="PLP-dependent transferases"/>
    <property type="match status" value="1"/>
</dbReference>
<dbReference type="PANTHER" id="PTHR42778:SF1">
    <property type="entry name" value="2-AMINOETHYLPHOSPHONATE--PYRUVATE TRANSAMINASE"/>
    <property type="match status" value="1"/>
</dbReference>
<organism evidence="8 9">
    <name type="scientific">Amphibacillus marinus</name>
    <dbReference type="NCBI Taxonomy" id="872970"/>
    <lineage>
        <taxon>Bacteria</taxon>
        <taxon>Bacillati</taxon>
        <taxon>Bacillota</taxon>
        <taxon>Bacilli</taxon>
        <taxon>Bacillales</taxon>
        <taxon>Bacillaceae</taxon>
        <taxon>Amphibacillus</taxon>
    </lineage>
</organism>
<dbReference type="Proteomes" id="UP000199300">
    <property type="component" value="Unassembled WGS sequence"/>
</dbReference>
<evidence type="ECO:0000256" key="4">
    <source>
        <dbReference type="ARBA" id="ARBA00022898"/>
    </source>
</evidence>
<dbReference type="AlphaFoldDB" id="A0A1H8QZX8"/>
<dbReference type="InterPro" id="IPR015421">
    <property type="entry name" value="PyrdxlP-dep_Trfase_major"/>
</dbReference>
<comment type="cofactor">
    <cofactor evidence="1 6">
        <name>pyridoxal 5'-phosphate</name>
        <dbReference type="ChEBI" id="CHEBI:597326"/>
    </cofactor>
</comment>
<evidence type="ECO:0000256" key="6">
    <source>
        <dbReference type="PIRSR" id="PIRSR000524-50"/>
    </source>
</evidence>
<dbReference type="InterPro" id="IPR015424">
    <property type="entry name" value="PyrdxlP-dep_Trfase"/>
</dbReference>
<feature type="domain" description="Aminotransferase class V" evidence="7">
    <location>
        <begin position="50"/>
        <end position="316"/>
    </location>
</feature>
<evidence type="ECO:0000259" key="7">
    <source>
        <dbReference type="Pfam" id="PF00266"/>
    </source>
</evidence>
<dbReference type="STRING" id="872970.SAMN04488134_10996"/>
<dbReference type="Gene3D" id="3.40.640.10">
    <property type="entry name" value="Type I PLP-dependent aspartate aminotransferase-like (Major domain)"/>
    <property type="match status" value="1"/>
</dbReference>
<name>A0A1H8QZX8_9BACI</name>